<evidence type="ECO:0000256" key="1">
    <source>
        <dbReference type="SAM" id="Coils"/>
    </source>
</evidence>
<keyword evidence="4" id="KW-1185">Reference proteome</keyword>
<dbReference type="Proteomes" id="UP001164286">
    <property type="component" value="Unassembled WGS sequence"/>
</dbReference>
<protein>
    <submittedName>
        <fullName evidence="3">Uncharacterized protein</fullName>
    </submittedName>
</protein>
<feature type="region of interest" description="Disordered" evidence="2">
    <location>
        <begin position="112"/>
        <end position="147"/>
    </location>
</feature>
<dbReference type="GeneID" id="77731277"/>
<evidence type="ECO:0000313" key="3">
    <source>
        <dbReference type="EMBL" id="KAI9638213.1"/>
    </source>
</evidence>
<comment type="caution">
    <text evidence="3">The sequence shown here is derived from an EMBL/GenBank/DDBJ whole genome shotgun (WGS) entry which is preliminary data.</text>
</comment>
<gene>
    <name evidence="3" type="ORF">MKK02DRAFT_42602</name>
</gene>
<evidence type="ECO:0000256" key="2">
    <source>
        <dbReference type="SAM" id="MobiDB-lite"/>
    </source>
</evidence>
<feature type="region of interest" description="Disordered" evidence="2">
    <location>
        <begin position="30"/>
        <end position="67"/>
    </location>
</feature>
<dbReference type="AlphaFoldDB" id="A0AA38HBI8"/>
<name>A0AA38HBI8_9TREE</name>
<proteinExistence type="predicted"/>
<keyword evidence="1" id="KW-0175">Coiled coil</keyword>
<evidence type="ECO:0000313" key="4">
    <source>
        <dbReference type="Proteomes" id="UP001164286"/>
    </source>
</evidence>
<accession>A0AA38HBI8</accession>
<dbReference type="RefSeq" id="XP_052947990.1">
    <property type="nucleotide sequence ID" value="XM_053092072.1"/>
</dbReference>
<sequence>MHSSDPFDDDDLFDNPDVLLAVEAAEQSLGKPPARYHHNVAAPRSVAPFGRRRDGTPRDPAPLNVAPGSVAGGFGWEHGGKRVAEGNVARHVEAVNKRQIRDEEPIDFMIDSTGNYAQPDAVGRPPQLPSSQSAEARRQAIAGAPSAFSRSVSANALPLRQPAHRPALEPIASQSSQGGAVRKLHLDLEAERERREALEQELASLRQGPNAELQNRVYEAEGKAATLERNKLKDISRYVTEADKLKSNIDALQLQMQAKEREYKQQLESLKSQAVFNHHAVVSNRRPPPSPRHSQKPPQFKGLVNAFGPSRKRQRTETPPPSAPEPEPEPEPEIQPDLKTELSHHLFNYRYESPLRNEPTLFYILRDPDIDPAASADILKVCGDPDLNYESVIQQLAASFATIIDQTNSTLPLSDILHLFSRTAVRHPSLVESMPPGLSTRLYNLTNSFVRKELAGVIADCNEAVCYSGTHLWQSTELVDLILLYVEAGLTSRAVDLFFAASCSTSYFRALVGPSAKDRGQPLLTDMAKRIVLADHRDALYLIRAFAMLSVSDPNGVLLVAERTPLVASLVLLLHRESGQIWGVDRTTDYE</sequence>
<organism evidence="3 4">
    <name type="scientific">Dioszegia hungarica</name>
    <dbReference type="NCBI Taxonomy" id="4972"/>
    <lineage>
        <taxon>Eukaryota</taxon>
        <taxon>Fungi</taxon>
        <taxon>Dikarya</taxon>
        <taxon>Basidiomycota</taxon>
        <taxon>Agaricomycotina</taxon>
        <taxon>Tremellomycetes</taxon>
        <taxon>Tremellales</taxon>
        <taxon>Bulleribasidiaceae</taxon>
        <taxon>Dioszegia</taxon>
    </lineage>
</organism>
<feature type="region of interest" description="Disordered" evidence="2">
    <location>
        <begin position="282"/>
        <end position="335"/>
    </location>
</feature>
<feature type="coiled-coil region" evidence="1">
    <location>
        <begin position="181"/>
        <end position="273"/>
    </location>
</feature>
<reference evidence="3" key="1">
    <citation type="journal article" date="2022" name="G3 (Bethesda)">
        <title>High quality genome of the basidiomycete yeast Dioszegia hungarica PDD-24b-2 isolated from cloud water.</title>
        <authorList>
            <person name="Jarrige D."/>
            <person name="Haridas S."/>
            <person name="Bleykasten-Grosshans C."/>
            <person name="Joly M."/>
            <person name="Nadalig T."/>
            <person name="Sancelme M."/>
            <person name="Vuilleumier S."/>
            <person name="Grigoriev I.V."/>
            <person name="Amato P."/>
            <person name="Bringel F."/>
        </authorList>
    </citation>
    <scope>NUCLEOTIDE SEQUENCE</scope>
    <source>
        <strain evidence="3">PDD-24b-2</strain>
    </source>
</reference>
<dbReference type="EMBL" id="JAKWFO010000003">
    <property type="protein sequence ID" value="KAI9638213.1"/>
    <property type="molecule type" value="Genomic_DNA"/>
</dbReference>